<evidence type="ECO:0000256" key="2">
    <source>
        <dbReference type="ARBA" id="ARBA00022763"/>
    </source>
</evidence>
<sequence length="84" mass="10003">MNDLKLEIESLKNHCDSLQLEYNELSKKYNINEDPKQLANLRIKLLKQYNELRDTGLKLVQLIAQERNLSIKEIFQEMDISMHD</sequence>
<accession>I2GVH1</accession>
<dbReference type="Pfam" id="PF07061">
    <property type="entry name" value="Swi5"/>
    <property type="match status" value="1"/>
</dbReference>
<dbReference type="GO" id="GO:0006281">
    <property type="term" value="P:DNA repair"/>
    <property type="evidence" value="ECO:0007669"/>
    <property type="project" value="UniProtKB-KW"/>
</dbReference>
<name>I2GVH1_HENB6</name>
<dbReference type="OMA" id="QEMDISM"/>
<dbReference type="Proteomes" id="UP000002866">
    <property type="component" value="Chromosome 1"/>
</dbReference>
<comment type="similarity">
    <text evidence="1">Belongs to the SWI5/SAE3 family.</text>
</comment>
<organism evidence="5 6">
    <name type="scientific">Henningerozyma blattae (strain ATCC 34711 / CBS 6284 / DSM 70876 / NBRC 10599 / NRRL Y-10934 / UCD 77-7)</name>
    <name type="common">Yeast</name>
    <name type="synonym">Tetrapisispora blattae</name>
    <dbReference type="NCBI Taxonomy" id="1071380"/>
    <lineage>
        <taxon>Eukaryota</taxon>
        <taxon>Fungi</taxon>
        <taxon>Dikarya</taxon>
        <taxon>Ascomycota</taxon>
        <taxon>Saccharomycotina</taxon>
        <taxon>Saccharomycetes</taxon>
        <taxon>Saccharomycetales</taxon>
        <taxon>Saccharomycetaceae</taxon>
        <taxon>Henningerozyma</taxon>
    </lineage>
</organism>
<dbReference type="Gene3D" id="1.20.5.170">
    <property type="match status" value="1"/>
</dbReference>
<dbReference type="STRING" id="1071380.I2GVH1"/>
<proteinExistence type="inferred from homology"/>
<dbReference type="eggNOG" id="ENOG502S9IK">
    <property type="taxonomic scope" value="Eukaryota"/>
</dbReference>
<dbReference type="FunCoup" id="I2GVH1">
    <property type="interactions" value="20"/>
</dbReference>
<evidence type="ECO:0000256" key="4">
    <source>
        <dbReference type="SAM" id="Coils"/>
    </source>
</evidence>
<keyword evidence="4" id="KW-0175">Coiled coil</keyword>
<evidence type="ECO:0000313" key="6">
    <source>
        <dbReference type="Proteomes" id="UP000002866"/>
    </source>
</evidence>
<feature type="coiled-coil region" evidence="4">
    <location>
        <begin position="1"/>
        <end position="28"/>
    </location>
</feature>
<dbReference type="RefSeq" id="XP_004177642.1">
    <property type="nucleotide sequence ID" value="XM_004177594.1"/>
</dbReference>
<protein>
    <submittedName>
        <fullName evidence="5">Uncharacterized protein</fullName>
    </submittedName>
</protein>
<reference evidence="5 6" key="1">
    <citation type="journal article" date="2011" name="Proc. Natl. Acad. Sci. U.S.A.">
        <title>Evolutionary erosion of yeast sex chromosomes by mating-type switching accidents.</title>
        <authorList>
            <person name="Gordon J.L."/>
            <person name="Armisen D."/>
            <person name="Proux-Wera E."/>
            <person name="Oheigeartaigh S.S."/>
            <person name="Byrne K.P."/>
            <person name="Wolfe K.H."/>
        </authorList>
    </citation>
    <scope>NUCLEOTIDE SEQUENCE [LARGE SCALE GENOMIC DNA]</scope>
    <source>
        <strain evidence="6">ATCC 34711 / CBS 6284 / DSM 70876 / NBRC 10599 / NRRL Y-10934 / UCD 77-7</strain>
    </source>
</reference>
<dbReference type="InterPro" id="IPR010760">
    <property type="entry name" value="DNA-repair_Swi5"/>
</dbReference>
<dbReference type="EMBL" id="HE806316">
    <property type="protein sequence ID" value="CCH58123.1"/>
    <property type="molecule type" value="Genomic_DNA"/>
</dbReference>
<evidence type="ECO:0000256" key="3">
    <source>
        <dbReference type="ARBA" id="ARBA00023204"/>
    </source>
</evidence>
<keyword evidence="3" id="KW-0234">DNA repair</keyword>
<dbReference type="KEGG" id="tbl:TBLA_0A03230"/>
<dbReference type="InParanoid" id="I2GVH1"/>
<keyword evidence="6" id="KW-1185">Reference proteome</keyword>
<dbReference type="AlphaFoldDB" id="I2GVH1"/>
<dbReference type="HOGENOM" id="CLU_106110_2_0_1"/>
<dbReference type="GeneID" id="14492826"/>
<gene>
    <name evidence="5" type="primary">TBLA0A03230</name>
    <name evidence="5" type="ORF">TBLA_0A03230</name>
</gene>
<dbReference type="OrthoDB" id="255837at2759"/>
<keyword evidence="2" id="KW-0227">DNA damage</keyword>
<evidence type="ECO:0000313" key="5">
    <source>
        <dbReference type="EMBL" id="CCH58123.1"/>
    </source>
</evidence>
<evidence type="ECO:0000256" key="1">
    <source>
        <dbReference type="ARBA" id="ARBA00008060"/>
    </source>
</evidence>